<dbReference type="InterPro" id="IPR023213">
    <property type="entry name" value="CAT-like_dom_sf"/>
</dbReference>
<evidence type="ECO:0000256" key="3">
    <source>
        <dbReference type="ARBA" id="ARBA00023315"/>
    </source>
</evidence>
<evidence type="ECO:0000256" key="2">
    <source>
        <dbReference type="ARBA" id="ARBA00022679"/>
    </source>
</evidence>
<dbReference type="OrthoDB" id="671439at2759"/>
<dbReference type="InParanoid" id="A0A200PYR7"/>
<dbReference type="FunFam" id="3.30.559.10:FF:000008">
    <property type="entry name" value="Tryptamine hydroxycinnamoyl transferase"/>
    <property type="match status" value="1"/>
</dbReference>
<comment type="similarity">
    <text evidence="1">Belongs to the plant acyltransferase family.</text>
</comment>
<dbReference type="Pfam" id="PF02458">
    <property type="entry name" value="Transferase"/>
    <property type="match status" value="1"/>
</dbReference>
<protein>
    <submittedName>
        <fullName evidence="4">Transferase</fullName>
    </submittedName>
</protein>
<evidence type="ECO:0000313" key="4">
    <source>
        <dbReference type="EMBL" id="OVA03383.1"/>
    </source>
</evidence>
<keyword evidence="2 4" id="KW-0808">Transferase</keyword>
<dbReference type="Gene3D" id="3.30.559.10">
    <property type="entry name" value="Chloramphenicol acetyltransferase-like domain"/>
    <property type="match status" value="2"/>
</dbReference>
<dbReference type="STRING" id="56857.A0A200PYR7"/>
<proteinExistence type="inferred from homology"/>
<dbReference type="OMA" id="LNSHACL"/>
<dbReference type="PANTHER" id="PTHR31642:SF278">
    <property type="entry name" value="TRYPTAMINE HYDROXYCINNAMOYLTRANSFERASE 1"/>
    <property type="match status" value="1"/>
</dbReference>
<dbReference type="AlphaFoldDB" id="A0A200PYR7"/>
<reference evidence="4 5" key="1">
    <citation type="journal article" date="2017" name="Mol. Plant">
        <title>The Genome of Medicinal Plant Macleaya cordata Provides New Insights into Benzylisoquinoline Alkaloids Metabolism.</title>
        <authorList>
            <person name="Liu X."/>
            <person name="Liu Y."/>
            <person name="Huang P."/>
            <person name="Ma Y."/>
            <person name="Qing Z."/>
            <person name="Tang Q."/>
            <person name="Cao H."/>
            <person name="Cheng P."/>
            <person name="Zheng Y."/>
            <person name="Yuan Z."/>
            <person name="Zhou Y."/>
            <person name="Liu J."/>
            <person name="Tang Z."/>
            <person name="Zhuo Y."/>
            <person name="Zhang Y."/>
            <person name="Yu L."/>
            <person name="Huang J."/>
            <person name="Yang P."/>
            <person name="Peng Q."/>
            <person name="Zhang J."/>
            <person name="Jiang W."/>
            <person name="Zhang Z."/>
            <person name="Lin K."/>
            <person name="Ro D.K."/>
            <person name="Chen X."/>
            <person name="Xiong X."/>
            <person name="Shang Y."/>
            <person name="Huang S."/>
            <person name="Zeng J."/>
        </authorList>
    </citation>
    <scope>NUCLEOTIDE SEQUENCE [LARGE SCALE GENOMIC DNA]</scope>
    <source>
        <strain evidence="5">cv. BLH2017</strain>
        <tissue evidence="4">Root</tissue>
    </source>
</reference>
<dbReference type="Proteomes" id="UP000195402">
    <property type="component" value="Unassembled WGS sequence"/>
</dbReference>
<keyword evidence="5" id="KW-1185">Reference proteome</keyword>
<dbReference type="EMBL" id="MVGT01003688">
    <property type="protein sequence ID" value="OVA03383.1"/>
    <property type="molecule type" value="Genomic_DNA"/>
</dbReference>
<dbReference type="InterPro" id="IPR050317">
    <property type="entry name" value="Plant_Fungal_Acyltransferase"/>
</dbReference>
<evidence type="ECO:0000256" key="1">
    <source>
        <dbReference type="ARBA" id="ARBA00009861"/>
    </source>
</evidence>
<evidence type="ECO:0000313" key="5">
    <source>
        <dbReference type="Proteomes" id="UP000195402"/>
    </source>
</evidence>
<gene>
    <name evidence="4" type="ORF">BVC80_205g11</name>
</gene>
<accession>A0A200PYR7</accession>
<dbReference type="GO" id="GO:0016747">
    <property type="term" value="F:acyltransferase activity, transferring groups other than amino-acyl groups"/>
    <property type="evidence" value="ECO:0007669"/>
    <property type="project" value="TreeGrafter"/>
</dbReference>
<dbReference type="PANTHER" id="PTHR31642">
    <property type="entry name" value="TRICHOTHECENE 3-O-ACETYLTRANSFERASE"/>
    <property type="match status" value="1"/>
</dbReference>
<keyword evidence="3" id="KW-0012">Acyltransferase</keyword>
<sequence length="441" mass="49588">MAIRLISSTILHPSPSSDPSICFDTKIPLTIFDKAAFDLNVSVLYAFRPPMPSNEAMKEGLLKALVNFPHLAGRFTTDELGRPCIHLNNAGIRVIETYIPTTLAEKLPFNPSTDIEDLFPPIEGIDELLQIQLNRYACGGVVIGQTCHHHVADGQSMSSFFFAWAKLVRGLDTHDIILPYHDRASISVPRNPLNVEYDHRSIEFRKSTNLEKVKSSTSIENLVVNFSVDFMNKLKMKVNEEDHNSNGTRPYQIYSTFECLLAHVWKKVTQARGLEPDECSQVRVAVNGRARIKPPVPMEYFGNLVLWAYPRLKVKELLQENHAYIAKAIHEEVTRVDNRYFKSFIDFGEMSKDDGGEELVSMAADIGNLLCPNLEVDSWMRFQFHNMDFGGGSPCAVLPAELPVEGLVIFVPSCKEGGGVDVVMALLHEHVQIFKQICHTF</sequence>
<name>A0A200PYR7_MACCD</name>
<organism evidence="4 5">
    <name type="scientific">Macleaya cordata</name>
    <name type="common">Five-seeded plume-poppy</name>
    <name type="synonym">Bocconia cordata</name>
    <dbReference type="NCBI Taxonomy" id="56857"/>
    <lineage>
        <taxon>Eukaryota</taxon>
        <taxon>Viridiplantae</taxon>
        <taxon>Streptophyta</taxon>
        <taxon>Embryophyta</taxon>
        <taxon>Tracheophyta</taxon>
        <taxon>Spermatophyta</taxon>
        <taxon>Magnoliopsida</taxon>
        <taxon>Ranunculales</taxon>
        <taxon>Papaveraceae</taxon>
        <taxon>Papaveroideae</taxon>
        <taxon>Macleaya</taxon>
    </lineage>
</organism>
<comment type="caution">
    <text evidence="4">The sequence shown here is derived from an EMBL/GenBank/DDBJ whole genome shotgun (WGS) entry which is preliminary data.</text>
</comment>